<feature type="binding site" description="axial binding residue" evidence="13">
    <location>
        <position position="517"/>
    </location>
    <ligand>
        <name>heme</name>
        <dbReference type="ChEBI" id="CHEBI:30413"/>
    </ligand>
    <ligandPart>
        <name>Fe</name>
        <dbReference type="ChEBI" id="CHEBI:18248"/>
    </ligandPart>
</feature>
<keyword evidence="17" id="KW-1185">Reference proteome</keyword>
<sequence length="575" mass="66811">MTLEKAKDDKVIVNVLFFIFLTDWEEQPNNSYDIIRRLTGRICRRRALYLSLLSENIVHEDPQESERPAISPRKMAGIFEILCGVAAIVSLLYYYMTSSFDFWKVRGVKGPKPSLLFGNIKDIIFQRKPLTQYLIEIYNEYKNEPFIGIFFRSTPILVMKDPQLIKDVLIKDFSLFPQRGTPVTEKAEPLSQHLVFLEAARWRPLRNKLSPAFTSGKLKEMFHLILECADHLEKYLNKIPENDIVEFRELTAKFSTDVIGNCAFGIEMNALSDEESEFRKMGREVFRTSLKKTIRFRIRESFPRVYNQLGFLFDDGGVTKFFVNIIKETIDYRKKNNIVRHDFVNILMELKDNPDKLGDEIEFTDSLLASQAFVFFAAGFETSSTTMSHALYELAQHQDMQDKLRKEIREEFKRNDGTLKYESIKTMPYLHAVFQETLRKYPAGPLLFRECLAPSYTFEGTKVTIPKNQKLLIPIVALHHDPEIYPNPDNFDPERFITMEKIDETNYMPFGRGPRNCIGERFAVYQTKVGLITFLRNHRVDVCEQTEIPYVVDPASFLLAPKGGIHLKITKVSET</sequence>
<dbReference type="InterPro" id="IPR036396">
    <property type="entry name" value="Cyt_P450_sf"/>
</dbReference>
<evidence type="ECO:0000256" key="11">
    <source>
        <dbReference type="ARBA" id="ARBA00023033"/>
    </source>
</evidence>
<dbReference type="PRINTS" id="PR00463">
    <property type="entry name" value="EP450I"/>
</dbReference>
<evidence type="ECO:0000256" key="10">
    <source>
        <dbReference type="ARBA" id="ARBA00023004"/>
    </source>
</evidence>
<keyword evidence="12 15" id="KW-0472">Membrane</keyword>
<keyword evidence="15" id="KW-0812">Transmembrane</keyword>
<dbReference type="PROSITE" id="PS00086">
    <property type="entry name" value="CYTOCHROME_P450"/>
    <property type="match status" value="1"/>
</dbReference>
<dbReference type="CDD" id="cd11056">
    <property type="entry name" value="CYP6-like"/>
    <property type="match status" value="1"/>
</dbReference>
<dbReference type="Proteomes" id="UP001258017">
    <property type="component" value="Unassembled WGS sequence"/>
</dbReference>
<evidence type="ECO:0000256" key="4">
    <source>
        <dbReference type="ARBA" id="ARBA00010617"/>
    </source>
</evidence>
<evidence type="ECO:0008006" key="18">
    <source>
        <dbReference type="Google" id="ProtNLM"/>
    </source>
</evidence>
<keyword evidence="6 13" id="KW-0479">Metal-binding</keyword>
<comment type="similarity">
    <text evidence="4 14">Belongs to the cytochrome P450 family.</text>
</comment>
<evidence type="ECO:0000256" key="14">
    <source>
        <dbReference type="RuleBase" id="RU000461"/>
    </source>
</evidence>
<dbReference type="GO" id="GO:0004497">
    <property type="term" value="F:monooxygenase activity"/>
    <property type="evidence" value="ECO:0007669"/>
    <property type="project" value="UniProtKB-KW"/>
</dbReference>
<evidence type="ECO:0000256" key="5">
    <source>
        <dbReference type="ARBA" id="ARBA00022617"/>
    </source>
</evidence>
<keyword evidence="9 14" id="KW-0560">Oxidoreductase</keyword>
<organism evidence="16 17">
    <name type="scientific">Odynerus spinipes</name>
    <dbReference type="NCBI Taxonomy" id="1348599"/>
    <lineage>
        <taxon>Eukaryota</taxon>
        <taxon>Metazoa</taxon>
        <taxon>Ecdysozoa</taxon>
        <taxon>Arthropoda</taxon>
        <taxon>Hexapoda</taxon>
        <taxon>Insecta</taxon>
        <taxon>Pterygota</taxon>
        <taxon>Neoptera</taxon>
        <taxon>Endopterygota</taxon>
        <taxon>Hymenoptera</taxon>
        <taxon>Apocrita</taxon>
        <taxon>Aculeata</taxon>
        <taxon>Vespoidea</taxon>
        <taxon>Vespidae</taxon>
        <taxon>Eumeninae</taxon>
        <taxon>Odynerus</taxon>
    </lineage>
</organism>
<evidence type="ECO:0000256" key="7">
    <source>
        <dbReference type="ARBA" id="ARBA00022824"/>
    </source>
</evidence>
<dbReference type="EMBL" id="JAIFRP010004406">
    <property type="protein sequence ID" value="KAK2576490.1"/>
    <property type="molecule type" value="Genomic_DNA"/>
</dbReference>
<comment type="subcellular location">
    <subcellularLocation>
        <location evidence="3">Endoplasmic reticulum membrane</location>
        <topology evidence="3">Peripheral membrane protein</topology>
    </subcellularLocation>
    <subcellularLocation>
        <location evidence="2">Microsome membrane</location>
        <topology evidence="2">Peripheral membrane protein</topology>
    </subcellularLocation>
</comment>
<evidence type="ECO:0000256" key="3">
    <source>
        <dbReference type="ARBA" id="ARBA00004406"/>
    </source>
</evidence>
<dbReference type="InterPro" id="IPR050476">
    <property type="entry name" value="Insect_CytP450_Detox"/>
</dbReference>
<evidence type="ECO:0000256" key="8">
    <source>
        <dbReference type="ARBA" id="ARBA00022848"/>
    </source>
</evidence>
<reference evidence="16" key="1">
    <citation type="submission" date="2021-08" db="EMBL/GenBank/DDBJ databases">
        <authorList>
            <person name="Misof B."/>
            <person name="Oliver O."/>
            <person name="Podsiadlowski L."/>
            <person name="Donath A."/>
            <person name="Peters R."/>
            <person name="Mayer C."/>
            <person name="Rust J."/>
            <person name="Gunkel S."/>
            <person name="Lesny P."/>
            <person name="Martin S."/>
            <person name="Oeyen J.P."/>
            <person name="Petersen M."/>
            <person name="Panagiotis P."/>
            <person name="Wilbrandt J."/>
            <person name="Tanja T."/>
        </authorList>
    </citation>
    <scope>NUCLEOTIDE SEQUENCE</scope>
    <source>
        <strain evidence="16">GBR_01_08_01A</strain>
        <tissue evidence="16">Thorax + abdomen</tissue>
    </source>
</reference>
<dbReference type="InterPro" id="IPR002401">
    <property type="entry name" value="Cyt_P450_E_grp-I"/>
</dbReference>
<keyword evidence="8" id="KW-0492">Microsome</keyword>
<dbReference type="PANTHER" id="PTHR24292">
    <property type="entry name" value="CYTOCHROME P450"/>
    <property type="match status" value="1"/>
</dbReference>
<evidence type="ECO:0000256" key="9">
    <source>
        <dbReference type="ARBA" id="ARBA00023002"/>
    </source>
</evidence>
<evidence type="ECO:0000256" key="15">
    <source>
        <dbReference type="SAM" id="Phobius"/>
    </source>
</evidence>
<reference evidence="16" key="2">
    <citation type="journal article" date="2023" name="Commun. Biol.">
        <title>Intrasexual cuticular hydrocarbon dimorphism in a wasp sheds light on hydrocarbon biosynthesis genes in Hymenoptera.</title>
        <authorList>
            <person name="Moris V.C."/>
            <person name="Podsiadlowski L."/>
            <person name="Martin S."/>
            <person name="Oeyen J.P."/>
            <person name="Donath A."/>
            <person name="Petersen M."/>
            <person name="Wilbrandt J."/>
            <person name="Misof B."/>
            <person name="Liedtke D."/>
            <person name="Thamm M."/>
            <person name="Scheiner R."/>
            <person name="Schmitt T."/>
            <person name="Niehuis O."/>
        </authorList>
    </citation>
    <scope>NUCLEOTIDE SEQUENCE</scope>
    <source>
        <strain evidence="16">GBR_01_08_01A</strain>
    </source>
</reference>
<dbReference type="FunFam" id="1.10.630.10:FF:000042">
    <property type="entry name" value="Cytochrome P450"/>
    <property type="match status" value="1"/>
</dbReference>
<keyword evidence="7" id="KW-0256">Endoplasmic reticulum</keyword>
<accession>A0AAD9RBN8</accession>
<keyword evidence="10 13" id="KW-0408">Iron</keyword>
<dbReference type="PRINTS" id="PR00385">
    <property type="entry name" value="P450"/>
</dbReference>
<proteinExistence type="inferred from homology"/>
<comment type="cofactor">
    <cofactor evidence="1 13">
        <name>heme</name>
        <dbReference type="ChEBI" id="CHEBI:30413"/>
    </cofactor>
</comment>
<dbReference type="AlphaFoldDB" id="A0AAD9RBN8"/>
<evidence type="ECO:0000256" key="13">
    <source>
        <dbReference type="PIRSR" id="PIRSR602401-1"/>
    </source>
</evidence>
<feature type="transmembrane region" description="Helical" evidence="15">
    <location>
        <begin position="77"/>
        <end position="96"/>
    </location>
</feature>
<dbReference type="InterPro" id="IPR017972">
    <property type="entry name" value="Cyt_P450_CS"/>
</dbReference>
<protein>
    <recommendedName>
        <fullName evidence="18">Cytochrome P450</fullName>
    </recommendedName>
</protein>
<comment type="caution">
    <text evidence="16">The sequence shown here is derived from an EMBL/GenBank/DDBJ whole genome shotgun (WGS) entry which is preliminary data.</text>
</comment>
<dbReference type="GO" id="GO:0020037">
    <property type="term" value="F:heme binding"/>
    <property type="evidence" value="ECO:0007669"/>
    <property type="project" value="InterPro"/>
</dbReference>
<dbReference type="Gene3D" id="1.10.630.10">
    <property type="entry name" value="Cytochrome P450"/>
    <property type="match status" value="1"/>
</dbReference>
<evidence type="ECO:0000256" key="12">
    <source>
        <dbReference type="ARBA" id="ARBA00023136"/>
    </source>
</evidence>
<dbReference type="SUPFAM" id="SSF48264">
    <property type="entry name" value="Cytochrome P450"/>
    <property type="match status" value="1"/>
</dbReference>
<dbReference type="InterPro" id="IPR001128">
    <property type="entry name" value="Cyt_P450"/>
</dbReference>
<evidence type="ECO:0000256" key="2">
    <source>
        <dbReference type="ARBA" id="ARBA00004174"/>
    </source>
</evidence>
<keyword evidence="5 13" id="KW-0349">Heme</keyword>
<evidence type="ECO:0000256" key="6">
    <source>
        <dbReference type="ARBA" id="ARBA00022723"/>
    </source>
</evidence>
<evidence type="ECO:0000313" key="16">
    <source>
        <dbReference type="EMBL" id="KAK2576490.1"/>
    </source>
</evidence>
<gene>
    <name evidence="16" type="ORF">KPH14_005817</name>
</gene>
<name>A0AAD9RBN8_9HYME</name>
<dbReference type="GO" id="GO:0016705">
    <property type="term" value="F:oxidoreductase activity, acting on paired donors, with incorporation or reduction of molecular oxygen"/>
    <property type="evidence" value="ECO:0007669"/>
    <property type="project" value="InterPro"/>
</dbReference>
<dbReference type="PANTHER" id="PTHR24292:SF54">
    <property type="entry name" value="CYP9F3-RELATED"/>
    <property type="match status" value="1"/>
</dbReference>
<dbReference type="Pfam" id="PF00067">
    <property type="entry name" value="p450"/>
    <property type="match status" value="1"/>
</dbReference>
<keyword evidence="15" id="KW-1133">Transmembrane helix</keyword>
<evidence type="ECO:0000256" key="1">
    <source>
        <dbReference type="ARBA" id="ARBA00001971"/>
    </source>
</evidence>
<dbReference type="GO" id="GO:0005789">
    <property type="term" value="C:endoplasmic reticulum membrane"/>
    <property type="evidence" value="ECO:0007669"/>
    <property type="project" value="UniProtKB-SubCell"/>
</dbReference>
<dbReference type="GO" id="GO:0005506">
    <property type="term" value="F:iron ion binding"/>
    <property type="evidence" value="ECO:0007669"/>
    <property type="project" value="InterPro"/>
</dbReference>
<evidence type="ECO:0000313" key="17">
    <source>
        <dbReference type="Proteomes" id="UP001258017"/>
    </source>
</evidence>
<keyword evidence="11 14" id="KW-0503">Monooxygenase</keyword>